<dbReference type="PANTHER" id="PTHR12673">
    <property type="entry name" value="FACIOGENITAL DYSPLASIA PROTEIN"/>
    <property type="match status" value="1"/>
</dbReference>
<dbReference type="PROSITE" id="PS50010">
    <property type="entry name" value="DH_2"/>
    <property type="match status" value="1"/>
</dbReference>
<dbReference type="GO" id="GO:0008270">
    <property type="term" value="F:zinc ion binding"/>
    <property type="evidence" value="ECO:0007669"/>
    <property type="project" value="UniProtKB-KW"/>
</dbReference>
<dbReference type="CDD" id="cd00160">
    <property type="entry name" value="RhoGEF"/>
    <property type="match status" value="1"/>
</dbReference>
<feature type="compositionally biased region" description="Basic and acidic residues" evidence="9">
    <location>
        <begin position="440"/>
        <end position="454"/>
    </location>
</feature>
<feature type="compositionally biased region" description="Low complexity" evidence="9">
    <location>
        <begin position="1773"/>
        <end position="1784"/>
    </location>
</feature>
<keyword evidence="2" id="KW-0963">Cytoplasm</keyword>
<feature type="region of interest" description="Disordered" evidence="9">
    <location>
        <begin position="1765"/>
        <end position="1948"/>
    </location>
</feature>
<feature type="compositionally biased region" description="Basic and acidic residues" evidence="9">
    <location>
        <begin position="386"/>
        <end position="397"/>
    </location>
</feature>
<feature type="compositionally biased region" description="Pro residues" evidence="9">
    <location>
        <begin position="1561"/>
        <end position="1584"/>
    </location>
</feature>
<dbReference type="Proteomes" id="UP000807504">
    <property type="component" value="Unassembled WGS sequence"/>
</dbReference>
<keyword evidence="7" id="KW-0206">Cytoskeleton</keyword>
<evidence type="ECO:0000256" key="5">
    <source>
        <dbReference type="ARBA" id="ARBA00022771"/>
    </source>
</evidence>
<dbReference type="SMART" id="SM00064">
    <property type="entry name" value="FYVE"/>
    <property type="match status" value="1"/>
</dbReference>
<feature type="compositionally biased region" description="Low complexity" evidence="9">
    <location>
        <begin position="870"/>
        <end position="881"/>
    </location>
</feature>
<dbReference type="InterPro" id="IPR000219">
    <property type="entry name" value="DH_dom"/>
</dbReference>
<feature type="region of interest" description="Disordered" evidence="9">
    <location>
        <begin position="1482"/>
        <end position="1663"/>
    </location>
</feature>
<reference evidence="13" key="2">
    <citation type="submission" date="2020-06" db="EMBL/GenBank/DDBJ databases">
        <authorList>
            <person name="Sheffer M."/>
        </authorList>
    </citation>
    <scope>NUCLEOTIDE SEQUENCE</scope>
</reference>
<dbReference type="SMART" id="SM00325">
    <property type="entry name" value="RhoGEF"/>
    <property type="match status" value="1"/>
</dbReference>
<feature type="region of interest" description="Disordered" evidence="9">
    <location>
        <begin position="356"/>
        <end position="397"/>
    </location>
</feature>
<feature type="compositionally biased region" description="Basic and acidic residues" evidence="9">
    <location>
        <begin position="1864"/>
        <end position="1880"/>
    </location>
</feature>
<feature type="compositionally biased region" description="Polar residues" evidence="9">
    <location>
        <begin position="1841"/>
        <end position="1852"/>
    </location>
</feature>
<feature type="region of interest" description="Disordered" evidence="9">
    <location>
        <begin position="1684"/>
        <end position="1753"/>
    </location>
</feature>
<name>A0A8T0EZ52_ARGBR</name>
<feature type="compositionally biased region" description="Polar residues" evidence="9">
    <location>
        <begin position="138"/>
        <end position="151"/>
    </location>
</feature>
<feature type="region of interest" description="Disordered" evidence="9">
    <location>
        <begin position="516"/>
        <end position="635"/>
    </location>
</feature>
<feature type="compositionally biased region" description="Polar residues" evidence="9">
    <location>
        <begin position="102"/>
        <end position="113"/>
    </location>
</feature>
<comment type="caution">
    <text evidence="13">The sequence shown here is derived from an EMBL/GenBank/DDBJ whole genome shotgun (WGS) entry which is preliminary data.</text>
</comment>
<feature type="compositionally biased region" description="Basic and acidic residues" evidence="9">
    <location>
        <begin position="356"/>
        <end position="365"/>
    </location>
</feature>
<evidence type="ECO:0000313" key="13">
    <source>
        <dbReference type="EMBL" id="KAF8783031.1"/>
    </source>
</evidence>
<feature type="compositionally biased region" description="Basic and acidic residues" evidence="9">
    <location>
        <begin position="1608"/>
        <end position="1618"/>
    </location>
</feature>
<evidence type="ECO:0000259" key="10">
    <source>
        <dbReference type="PROSITE" id="PS50003"/>
    </source>
</evidence>
<evidence type="ECO:0000259" key="12">
    <source>
        <dbReference type="PROSITE" id="PS50178"/>
    </source>
</evidence>
<keyword evidence="14" id="KW-1185">Reference proteome</keyword>
<feature type="region of interest" description="Disordered" evidence="9">
    <location>
        <begin position="652"/>
        <end position="675"/>
    </location>
</feature>
<feature type="compositionally biased region" description="Pro residues" evidence="9">
    <location>
        <begin position="1386"/>
        <end position="1398"/>
    </location>
</feature>
<feature type="region of interest" description="Disordered" evidence="9">
    <location>
        <begin position="1990"/>
        <end position="2031"/>
    </location>
</feature>
<evidence type="ECO:0000259" key="11">
    <source>
        <dbReference type="PROSITE" id="PS50010"/>
    </source>
</evidence>
<feature type="compositionally biased region" description="Low complexity" evidence="9">
    <location>
        <begin position="206"/>
        <end position="219"/>
    </location>
</feature>
<feature type="compositionally biased region" description="Basic and acidic residues" evidence="9">
    <location>
        <begin position="222"/>
        <end position="256"/>
    </location>
</feature>
<dbReference type="Pfam" id="PF01363">
    <property type="entry name" value="FYVE"/>
    <property type="match status" value="1"/>
</dbReference>
<evidence type="ECO:0000256" key="7">
    <source>
        <dbReference type="ARBA" id="ARBA00023212"/>
    </source>
</evidence>
<feature type="compositionally biased region" description="Basic and acidic residues" evidence="9">
    <location>
        <begin position="784"/>
        <end position="793"/>
    </location>
</feature>
<feature type="region of interest" description="Disordered" evidence="9">
    <location>
        <begin position="1136"/>
        <end position="1173"/>
    </location>
</feature>
<feature type="compositionally biased region" description="Basic and acidic residues" evidence="9">
    <location>
        <begin position="2178"/>
        <end position="2187"/>
    </location>
</feature>
<feature type="domain" description="PH" evidence="10">
    <location>
        <begin position="2452"/>
        <end position="2546"/>
    </location>
</feature>
<evidence type="ECO:0000256" key="8">
    <source>
        <dbReference type="PROSITE-ProRule" id="PRU00091"/>
    </source>
</evidence>
<dbReference type="InterPro" id="IPR035899">
    <property type="entry name" value="DBL_dom_sf"/>
</dbReference>
<evidence type="ECO:0000256" key="9">
    <source>
        <dbReference type="SAM" id="MobiDB-lite"/>
    </source>
</evidence>
<feature type="compositionally biased region" description="Basic and acidic residues" evidence="9">
    <location>
        <begin position="516"/>
        <end position="551"/>
    </location>
</feature>
<keyword evidence="3" id="KW-0344">Guanine-nucleotide releasing factor</keyword>
<feature type="domain" description="DH" evidence="11">
    <location>
        <begin position="2234"/>
        <end position="2423"/>
    </location>
</feature>
<dbReference type="Pfam" id="PF00621">
    <property type="entry name" value="RhoGEF"/>
    <property type="match status" value="1"/>
</dbReference>
<dbReference type="GO" id="GO:0005737">
    <property type="term" value="C:cytoplasm"/>
    <property type="evidence" value="ECO:0007669"/>
    <property type="project" value="TreeGrafter"/>
</dbReference>
<keyword evidence="6" id="KW-0862">Zinc</keyword>
<feature type="compositionally biased region" description="Basic and acidic residues" evidence="9">
    <location>
        <begin position="948"/>
        <end position="1023"/>
    </location>
</feature>
<evidence type="ECO:0000256" key="3">
    <source>
        <dbReference type="ARBA" id="ARBA00022658"/>
    </source>
</evidence>
<comment type="subcellular location">
    <subcellularLocation>
        <location evidence="1">Cytoplasm</location>
        <location evidence="1">Cytoskeleton</location>
    </subcellularLocation>
</comment>
<gene>
    <name evidence="13" type="ORF">HNY73_013246</name>
</gene>
<protein>
    <submittedName>
        <fullName evidence="13">FYVE like protein</fullName>
    </submittedName>
</protein>
<feature type="compositionally biased region" description="Basic and acidic residues" evidence="9">
    <location>
        <begin position="1628"/>
        <end position="1659"/>
    </location>
</feature>
<evidence type="ECO:0000256" key="6">
    <source>
        <dbReference type="ARBA" id="ARBA00022833"/>
    </source>
</evidence>
<feature type="compositionally biased region" description="Basic and acidic residues" evidence="9">
    <location>
        <begin position="1075"/>
        <end position="1098"/>
    </location>
</feature>
<feature type="compositionally biased region" description="Basic and acidic residues" evidence="9">
    <location>
        <begin position="604"/>
        <end position="617"/>
    </location>
</feature>
<evidence type="ECO:0000256" key="1">
    <source>
        <dbReference type="ARBA" id="ARBA00004245"/>
    </source>
</evidence>
<dbReference type="Gene3D" id="1.20.900.10">
    <property type="entry name" value="Dbl homology (DH) domain"/>
    <property type="match status" value="1"/>
</dbReference>
<feature type="domain" description="PH" evidence="10">
    <location>
        <begin position="2700"/>
        <end position="2797"/>
    </location>
</feature>
<dbReference type="PANTHER" id="PTHR12673:SF267">
    <property type="entry name" value="PROTEIN CBG10230"/>
    <property type="match status" value="1"/>
</dbReference>
<feature type="region of interest" description="Disordered" evidence="9">
    <location>
        <begin position="2159"/>
        <end position="2217"/>
    </location>
</feature>
<feature type="region of interest" description="Disordered" evidence="9">
    <location>
        <begin position="288"/>
        <end position="342"/>
    </location>
</feature>
<feature type="compositionally biased region" description="Polar residues" evidence="9">
    <location>
        <begin position="1743"/>
        <end position="1752"/>
    </location>
</feature>
<dbReference type="EMBL" id="JABXBU010001863">
    <property type="protein sequence ID" value="KAF8783031.1"/>
    <property type="molecule type" value="Genomic_DNA"/>
</dbReference>
<feature type="compositionally biased region" description="Polar residues" evidence="9">
    <location>
        <begin position="2193"/>
        <end position="2208"/>
    </location>
</feature>
<feature type="compositionally biased region" description="Basic residues" evidence="9">
    <location>
        <begin position="2014"/>
        <end position="2027"/>
    </location>
</feature>
<feature type="region of interest" description="Disordered" evidence="9">
    <location>
        <begin position="1376"/>
        <end position="1408"/>
    </location>
</feature>
<dbReference type="PROSITE" id="PS50003">
    <property type="entry name" value="PH_DOMAIN"/>
    <property type="match status" value="2"/>
</dbReference>
<dbReference type="InterPro" id="IPR000306">
    <property type="entry name" value="Znf_FYVE"/>
</dbReference>
<feature type="compositionally biased region" description="Basic and acidic residues" evidence="9">
    <location>
        <begin position="1717"/>
        <end position="1727"/>
    </location>
</feature>
<feature type="compositionally biased region" description="Basic and acidic residues" evidence="9">
    <location>
        <begin position="1796"/>
        <end position="1825"/>
    </location>
</feature>
<dbReference type="Pfam" id="PF00169">
    <property type="entry name" value="PH"/>
    <property type="match status" value="2"/>
</dbReference>
<evidence type="ECO:0000313" key="14">
    <source>
        <dbReference type="Proteomes" id="UP000807504"/>
    </source>
</evidence>
<dbReference type="Gene3D" id="2.30.29.30">
    <property type="entry name" value="Pleckstrin-homology domain (PH domain)/Phosphotyrosine-binding domain (PTB)"/>
    <property type="match status" value="2"/>
</dbReference>
<dbReference type="SUPFAM" id="SSF48065">
    <property type="entry name" value="DBL homology domain (DH-domain)"/>
    <property type="match status" value="1"/>
</dbReference>
<dbReference type="SUPFAM" id="SSF50729">
    <property type="entry name" value="PH domain-like"/>
    <property type="match status" value="2"/>
</dbReference>
<dbReference type="GO" id="GO:0005085">
    <property type="term" value="F:guanyl-nucleotide exchange factor activity"/>
    <property type="evidence" value="ECO:0007669"/>
    <property type="project" value="UniProtKB-KW"/>
</dbReference>
<accession>A0A8T0EZ52</accession>
<feature type="compositionally biased region" description="Basic and acidic residues" evidence="9">
    <location>
        <begin position="560"/>
        <end position="573"/>
    </location>
</feature>
<dbReference type="InterPro" id="IPR051092">
    <property type="entry name" value="FYVE_RhoGEF_PH"/>
</dbReference>
<dbReference type="CDD" id="cd13389">
    <property type="entry name" value="PH1_FGD5_FGD6"/>
    <property type="match status" value="1"/>
</dbReference>
<dbReference type="PROSITE" id="PS50178">
    <property type="entry name" value="ZF_FYVE"/>
    <property type="match status" value="1"/>
</dbReference>
<feature type="compositionally biased region" description="Basic and acidic residues" evidence="9">
    <location>
        <begin position="176"/>
        <end position="188"/>
    </location>
</feature>
<dbReference type="SMART" id="SM00233">
    <property type="entry name" value="PH"/>
    <property type="match status" value="2"/>
</dbReference>
<feature type="compositionally biased region" description="Polar residues" evidence="9">
    <location>
        <begin position="1488"/>
        <end position="1514"/>
    </location>
</feature>
<feature type="region of interest" description="Disordered" evidence="9">
    <location>
        <begin position="58"/>
        <end position="260"/>
    </location>
</feature>
<dbReference type="InterPro" id="IPR017455">
    <property type="entry name" value="Znf_FYVE-rel"/>
</dbReference>
<keyword evidence="5 8" id="KW-0863">Zinc-finger</keyword>
<feature type="region of interest" description="Disordered" evidence="9">
    <location>
        <begin position="784"/>
        <end position="825"/>
    </location>
</feature>
<feature type="region of interest" description="Disordered" evidence="9">
    <location>
        <begin position="1075"/>
        <end position="1104"/>
    </location>
</feature>
<feature type="compositionally biased region" description="Basic and acidic residues" evidence="9">
    <location>
        <begin position="329"/>
        <end position="342"/>
    </location>
</feature>
<sequence length="2799" mass="313231">MDAANDQISTNKPPLLPKPCLSTSSSEHGEHVIPQMVITSPDEEPAVIQNSSQAIPLPYVPLSEPISTDSQAKDLKGIPSPPEAVQEQQPEDGKWSGDGQVDITQNKPIPQSHTESKPEEHVSHSVIQRPLIIESEKFVSQSTTPEPNVQISESPSPPPSLPPTTMQRPLVVDNSKTMHRENIGRDINEEILDDFIEPSIVDTKPKSSSFSWMPSFSKPHSSGKDEKSTSIQSSKKETDTKDNKPSDIEPHAKKDGIQQNMKKFFDNLLHDTTTDTKDKTIVHDDQYENAAADSKNVQKDGKHGVMKLFSSSKQESETKGKKSPLPGELPKETSNIKETSKDSKFTVKKMFDSFKHDTSDKKDAAAELSQPDLKSKGKVMPSSQEPPKEVEVAPKDFSKDSRFNVKKIFQHDTTEKKDATEIVKPDTKLKGKISATSTEPVKDLEPTSKDVSKESKFSVKKMLDSFKHDAAAEKREILPESSTDVKVKVEITPSVESEAKSKDSKFNMKKMFDSFKHDSSEKKDILPDSSTDLKPKEKSTSPTKITKEGDVSSKISKMFDSFKHDSPQKKTDVPSDLSQPNENLSKPHKEGDSSSKYNISKMFDSFKHDSSQKKTDILSESSQIVENPDASKVHKDSKTGFKKFIDSFKHDETASSTTAELKESETPLGCSEYGKKDNLKSAISKPDISKQYPGKETTSQVTITISPSETIDTQSKIATETKELPEGKLKSKEGSVKKFFHSFKFEGAGVPTKKTAKHHVTFLERDSLKRSHSFRDSILLKDEDVPDHTEKVSKGSAHSIRKLFTSDKPSEKKKLKSTLKRSESCKETFAEKEAFHGFRSFFDSITHKNVPKSSQVSNAEEHIYDTVGKPEPSTSSPSYPENISRQTSSKTPEPKQKDDSSGMKKLFDSFRHKDSASKPKVTKREDKDYEKIDISFAVPSTSETSRPLSDKKKEQITTDLKKEPQPTKIVETKKKEQIIKDTKKESEPIKIVETKKKEQTTKDMKKESQPIKSVEIQKPKDVPKVSSLSPKLTKEKKAEETIPSIQINGPSTSVDSKTSMFTTISDNFTVLKDKVMHPKDSKKKEATDQEKVSEEYDLQHAASKNQIHDISAGTYKPIEDGSFISVDLKQEDDIKKGTTSVIPDNKIPSQEKSLQESMKKPSIPKHLQKSDKVSAKIEPGTPETLYDTCCMRLANLLGKKALEIVSEKTKGPPKKPPKPSAEAIARARAAVVSQRLRGHPAKVQSIGENIPPGYDGIRFADDETESSCDYKDVENIDYILDYELVNRYKCDSKLDTFSDPSTCSGMSSYYTPDTVTLKDETFSDAPFETVNLNNDYLFQHLSAAANEPDFRSLPSKVKSKEERDKLKFIAKPGQSVSSTTLTPVKKVPPPLPPKPTVLPKPKDIQNKDGVSQCINGLSLSPRLKTKFEKDSAATKKRPLLVADLKGTEFTSLQTKSKEHQNKERTFNTVLRNESLKNISTIAPLHKPLQNTKSSPHISQASASFEPTVSKKQTPQRPPPPISSIHSEEKRSKAPPPVPEKPKREGRTASTSAIPEKRTISPPRPPPPVITKVNVPPPRPPPPTPSKIVTELSDQRIGDQSETSNILKTDQRISQKDLSNDIPIYENDSQQHKLSDIIHPDSSEKKESIDDNQSECKPDENLNVSVKESNLTPKFSEVISEIEVSNLPSVSDDTDVIKPAPKPPPRGRRIRSRTVEIPPKEKTPEKSLRRSQSLSDIEVETRTSHLTISTTPTKADLKHLYTSVNKDGKRAVASGSQSPSVSSRPLPAPPPPPRKFRSLDRKPKDRKKQAEKDELNSSECDVHRSASADAAVDQGPKDTENLIESTLETSGSLSPLPRSCSPDLSLDHESKDELREIDSFKLSESGSPGPRNDSPNISVKPPERRRKTDKQRFLSLHTEKKKTIPEFETYSLRMPRSHSEPLKPDRKFKHVHRPEYDENANISFPTVAEVHYNNVILDECGNEIGETSASANIPSVDATDSTAECSQDKKSPNPHPRRKKDKNPKKSHSSWYDQSEESWEIVDWDSVAASEKGLRTPDASGALSQMRRRSDPIIGRKIRQTSKFYVDVEVGNSGLPLVDKETSPLHLDCSEKSVQTSLETLSQGIISRDEQSELAESSSDNTDNLLNIVKTLQSELKTTLSRHKSLGDEDNDTSNATTDTEKKDEDKKKYLKTPSIQSSASETWPISSSDESEGELSPGRAANLSEIALNRKKKKVFYIAREIMTSEEIFVDTLKLLNVDFKAAVEAASKQRNVSVVPDEVLSQILNHLPQLQQLNENLLMELKDRIDNWDKLGKIADVIVKIGPFLKLYSWYIHDFESNVALLEESKKKYPTFAQVVKEFESSSRCKRLALNHFMLKPIQRIPQYRLLLQEYLHHLTEDSPDYQDTVTALQIVSEVAGHANDSMKQGDNAQKLISIQNSIMGHKEIIKPGRLFVKEGELMKLSRKGMQPRWFVLFNDLLLYLTPVQHGLYRINHELPLTGMKVAIPIQQDYQNEFSIISVTRSFTLAARSQEERQEWIVALTKAIEENASKRSTFTNIRLQKRMQGRNSEDDEGDFVLGRKAPVWIPDARVTMCQLCTSEFTVTFRRHHCRACGKVICSVCSSNRIPLAYLGGNKVYRVCDECYSKLGPETGSTPENGETDSDNQQIAVKPHLRTEHRYTKKGKRNLPSVLKEVCANDQGSTISGYLQKRIGKSWKKEWFVVKDKVLYEYKASEDVAALSSTPLLGYQIESFSEDYENVNMSLLFQLTHPGQAPIIFHTDSIGSTERWIAALKEASVLE</sequence>
<dbReference type="InterPro" id="IPR001849">
    <property type="entry name" value="PH_domain"/>
</dbReference>
<keyword evidence="4" id="KW-0479">Metal-binding</keyword>
<feature type="region of interest" description="Disordered" evidence="9">
    <location>
        <begin position="430"/>
        <end position="454"/>
    </location>
</feature>
<evidence type="ECO:0000256" key="2">
    <source>
        <dbReference type="ARBA" id="ARBA00022490"/>
    </source>
</evidence>
<feature type="region of interest" description="Disordered" evidence="9">
    <location>
        <begin position="1"/>
        <end position="35"/>
    </location>
</feature>
<dbReference type="Gene3D" id="3.30.40.10">
    <property type="entry name" value="Zinc/RING finger domain, C3HC4 (zinc finger)"/>
    <property type="match status" value="1"/>
</dbReference>
<dbReference type="InterPro" id="IPR011993">
    <property type="entry name" value="PH-like_dom_sf"/>
</dbReference>
<reference evidence="13" key="1">
    <citation type="journal article" date="2020" name="bioRxiv">
        <title>Chromosome-level reference genome of the European wasp spider Argiope bruennichi: a resource for studies on range expansion and evolutionary adaptation.</title>
        <authorList>
            <person name="Sheffer M.M."/>
            <person name="Hoppe A."/>
            <person name="Krehenwinkel H."/>
            <person name="Uhl G."/>
            <person name="Kuss A.W."/>
            <person name="Jensen L."/>
            <person name="Jensen C."/>
            <person name="Gillespie R.G."/>
            <person name="Hoff K.J."/>
            <person name="Prost S."/>
        </authorList>
    </citation>
    <scope>NUCLEOTIDE SEQUENCE</scope>
</reference>
<feature type="region of interest" description="Disordered" evidence="9">
    <location>
        <begin position="682"/>
        <end position="701"/>
    </location>
</feature>
<feature type="region of interest" description="Disordered" evidence="9">
    <location>
        <begin position="849"/>
        <end position="1058"/>
    </location>
</feature>
<feature type="compositionally biased region" description="Polar residues" evidence="9">
    <location>
        <begin position="1043"/>
        <end position="1058"/>
    </location>
</feature>
<proteinExistence type="predicted"/>
<dbReference type="InterPro" id="IPR013083">
    <property type="entry name" value="Znf_RING/FYVE/PHD"/>
</dbReference>
<feature type="domain" description="FYVE-type" evidence="12">
    <location>
        <begin position="2588"/>
        <end position="2648"/>
    </location>
</feature>
<feature type="compositionally biased region" description="Basic and acidic residues" evidence="9">
    <location>
        <begin position="892"/>
        <end position="933"/>
    </location>
</feature>
<evidence type="ECO:0000256" key="4">
    <source>
        <dbReference type="ARBA" id="ARBA00022723"/>
    </source>
</evidence>
<feature type="compositionally biased region" description="Polar residues" evidence="9">
    <location>
        <begin position="1137"/>
        <end position="1152"/>
    </location>
</feature>
<feature type="compositionally biased region" description="Polar residues" evidence="9">
    <location>
        <begin position="1"/>
        <end position="12"/>
    </location>
</feature>
<feature type="compositionally biased region" description="Basic and acidic residues" evidence="9">
    <location>
        <begin position="114"/>
        <end position="123"/>
    </location>
</feature>
<feature type="compositionally biased region" description="Polar residues" evidence="9">
    <location>
        <begin position="1990"/>
        <end position="2004"/>
    </location>
</feature>
<feature type="compositionally biased region" description="Polar residues" evidence="9">
    <location>
        <begin position="938"/>
        <end position="947"/>
    </location>
</feature>
<dbReference type="GO" id="GO:0005856">
    <property type="term" value="C:cytoskeleton"/>
    <property type="evidence" value="ECO:0007669"/>
    <property type="project" value="UniProtKB-SubCell"/>
</dbReference>
<organism evidence="13 14">
    <name type="scientific">Argiope bruennichi</name>
    <name type="common">Wasp spider</name>
    <name type="synonym">Aranea bruennichi</name>
    <dbReference type="NCBI Taxonomy" id="94029"/>
    <lineage>
        <taxon>Eukaryota</taxon>
        <taxon>Metazoa</taxon>
        <taxon>Ecdysozoa</taxon>
        <taxon>Arthropoda</taxon>
        <taxon>Chelicerata</taxon>
        <taxon>Arachnida</taxon>
        <taxon>Araneae</taxon>
        <taxon>Araneomorphae</taxon>
        <taxon>Entelegynae</taxon>
        <taxon>Araneoidea</taxon>
        <taxon>Araneidae</taxon>
        <taxon>Argiope</taxon>
    </lineage>
</organism>